<organism evidence="2 3">
    <name type="scientific">Thanatephorus cucumeris (strain AG1-IB / isolate 7/3/14)</name>
    <name type="common">Lettuce bottom rot fungus</name>
    <name type="synonym">Rhizoctonia solani</name>
    <dbReference type="NCBI Taxonomy" id="1108050"/>
    <lineage>
        <taxon>Eukaryota</taxon>
        <taxon>Fungi</taxon>
        <taxon>Dikarya</taxon>
        <taxon>Basidiomycota</taxon>
        <taxon>Agaricomycotina</taxon>
        <taxon>Agaricomycetes</taxon>
        <taxon>Cantharellales</taxon>
        <taxon>Ceratobasidiaceae</taxon>
        <taxon>Rhizoctonia</taxon>
        <taxon>Rhizoctonia solani AG-1</taxon>
    </lineage>
</organism>
<reference evidence="2 3" key="1">
    <citation type="submission" date="2014-11" db="EMBL/GenBank/DDBJ databases">
        <authorList>
            <person name="Wibberg Daniel"/>
        </authorList>
    </citation>
    <scope>NUCLEOTIDE SEQUENCE [LARGE SCALE GENOMIC DNA]</scope>
    <source>
        <strain evidence="2">Rhizoctonia solani AG1-IB 7/3/14</strain>
    </source>
</reference>
<proteinExistence type="predicted"/>
<gene>
    <name evidence="2" type="ORF">RSOLAG1IB_06992</name>
</gene>
<dbReference type="EMBL" id="LN679115">
    <property type="protein sequence ID" value="CEL54342.1"/>
    <property type="molecule type" value="Genomic_DNA"/>
</dbReference>
<keyword evidence="3" id="KW-1185">Reference proteome</keyword>
<accession>A0A0B7FDP2</accession>
<dbReference type="Proteomes" id="UP000059188">
    <property type="component" value="Unassembled WGS sequence"/>
</dbReference>
<dbReference type="AlphaFoldDB" id="A0A0B7FDP2"/>
<feature type="compositionally biased region" description="Polar residues" evidence="1">
    <location>
        <begin position="1"/>
        <end position="14"/>
    </location>
</feature>
<evidence type="ECO:0000256" key="1">
    <source>
        <dbReference type="SAM" id="MobiDB-lite"/>
    </source>
</evidence>
<evidence type="ECO:0000313" key="2">
    <source>
        <dbReference type="EMBL" id="CEL54342.1"/>
    </source>
</evidence>
<feature type="region of interest" description="Disordered" evidence="1">
    <location>
        <begin position="1"/>
        <end position="25"/>
    </location>
</feature>
<sequence>MSSDLGNRSQTTNHVAPISHREDPRGRNIAGQWRLLLANHSQNVTISYGIKPANERVVQHQHSPTTLISYYSTTIMSAKPESVDCKGVKTAAATCSYPACDCESKK</sequence>
<name>A0A0B7FDP2_THACB</name>
<protein>
    <submittedName>
        <fullName evidence="2">Uncharacterized protein</fullName>
    </submittedName>
</protein>
<evidence type="ECO:0000313" key="3">
    <source>
        <dbReference type="Proteomes" id="UP000059188"/>
    </source>
</evidence>